<gene>
    <name evidence="8" type="ORF">E8L99_18780</name>
</gene>
<evidence type="ECO:0000256" key="7">
    <source>
        <dbReference type="SAM" id="Phobius"/>
    </source>
</evidence>
<keyword evidence="6 7" id="KW-0472">Membrane</keyword>
<dbReference type="RefSeq" id="WP_137100984.1">
    <property type="nucleotide sequence ID" value="NZ_CP039865.1"/>
</dbReference>
<keyword evidence="3" id="KW-1003">Cell membrane</keyword>
<feature type="transmembrane region" description="Helical" evidence="7">
    <location>
        <begin position="12"/>
        <end position="33"/>
    </location>
</feature>
<dbReference type="GO" id="GO:0005886">
    <property type="term" value="C:plasma membrane"/>
    <property type="evidence" value="ECO:0007669"/>
    <property type="project" value="UniProtKB-SubCell"/>
</dbReference>
<keyword evidence="5 7" id="KW-1133">Transmembrane helix</keyword>
<comment type="similarity">
    <text evidence="2">Belongs to the UPF0719 family.</text>
</comment>
<dbReference type="KEGG" id="paqt:E8L99_18780"/>
<dbReference type="OrthoDB" id="5573330at2"/>
<keyword evidence="4 7" id="KW-0812">Transmembrane</keyword>
<evidence type="ECO:0000256" key="1">
    <source>
        <dbReference type="ARBA" id="ARBA00004651"/>
    </source>
</evidence>
<evidence type="ECO:0000256" key="2">
    <source>
        <dbReference type="ARBA" id="ARBA00005779"/>
    </source>
</evidence>
<dbReference type="EMBL" id="CP039865">
    <property type="protein sequence ID" value="QCK87655.1"/>
    <property type="molecule type" value="Genomic_DNA"/>
</dbReference>
<dbReference type="InterPro" id="IPR007140">
    <property type="entry name" value="DUF350"/>
</dbReference>
<evidence type="ECO:0000256" key="6">
    <source>
        <dbReference type="ARBA" id="ARBA00023136"/>
    </source>
</evidence>
<evidence type="ECO:0000313" key="8">
    <source>
        <dbReference type="EMBL" id="QCK87655.1"/>
    </source>
</evidence>
<dbReference type="PANTHER" id="PTHR40043:SF1">
    <property type="entry name" value="UPF0719 INNER MEMBRANE PROTEIN YJFL"/>
    <property type="match status" value="1"/>
</dbReference>
<feature type="transmembrane region" description="Helical" evidence="7">
    <location>
        <begin position="45"/>
        <end position="66"/>
    </location>
</feature>
<reference evidence="8 9" key="1">
    <citation type="submission" date="2019-04" db="EMBL/GenBank/DDBJ databases">
        <title>Phreatobacter aquaticus sp. nov.</title>
        <authorList>
            <person name="Choi A."/>
            <person name="Baek K."/>
        </authorList>
    </citation>
    <scope>NUCLEOTIDE SEQUENCE [LARGE SCALE GENOMIC DNA]</scope>
    <source>
        <strain evidence="8 9">NMCR1094</strain>
    </source>
</reference>
<feature type="transmembrane region" description="Helical" evidence="7">
    <location>
        <begin position="78"/>
        <end position="99"/>
    </location>
</feature>
<proteinExistence type="inferred from homology"/>
<dbReference type="PANTHER" id="PTHR40043">
    <property type="entry name" value="UPF0719 INNER MEMBRANE PROTEIN YJFL"/>
    <property type="match status" value="1"/>
</dbReference>
<comment type="subcellular location">
    <subcellularLocation>
        <location evidence="1">Cell membrane</location>
        <topology evidence="1">Multi-pass membrane protein</topology>
    </subcellularLocation>
</comment>
<evidence type="ECO:0000256" key="3">
    <source>
        <dbReference type="ARBA" id="ARBA00022475"/>
    </source>
</evidence>
<accession>A0A4D7QKT2</accession>
<sequence>MIAHYLSGFPAFIAHFVLAIGFVVAFAGIYTTMTHHNEFDLIRQGNTAASIALAGSLIGFSLPLASAVEHSESIIDNALWALISLIVQLGIYYIARLVINDLSGRIDRGELSAGIWLGAVSITGGQLAAASMTT</sequence>
<evidence type="ECO:0000256" key="4">
    <source>
        <dbReference type="ARBA" id="ARBA00022692"/>
    </source>
</evidence>
<evidence type="ECO:0000313" key="9">
    <source>
        <dbReference type="Proteomes" id="UP000298588"/>
    </source>
</evidence>
<feature type="transmembrane region" description="Helical" evidence="7">
    <location>
        <begin position="111"/>
        <end position="132"/>
    </location>
</feature>
<protein>
    <submittedName>
        <fullName evidence="8">DUF350 domain-containing protein</fullName>
    </submittedName>
</protein>
<keyword evidence="9" id="KW-1185">Reference proteome</keyword>
<evidence type="ECO:0000256" key="5">
    <source>
        <dbReference type="ARBA" id="ARBA00022989"/>
    </source>
</evidence>
<dbReference type="Pfam" id="PF03994">
    <property type="entry name" value="DUF350"/>
    <property type="match status" value="1"/>
</dbReference>
<dbReference type="Proteomes" id="UP000298588">
    <property type="component" value="Chromosome"/>
</dbReference>
<dbReference type="AlphaFoldDB" id="A0A4D7QKT2"/>
<organism evidence="8 9">
    <name type="scientific">Phreatobacter aquaticus</name>
    <dbReference type="NCBI Taxonomy" id="2570229"/>
    <lineage>
        <taxon>Bacteria</taxon>
        <taxon>Pseudomonadati</taxon>
        <taxon>Pseudomonadota</taxon>
        <taxon>Alphaproteobacteria</taxon>
        <taxon>Hyphomicrobiales</taxon>
        <taxon>Phreatobacteraceae</taxon>
        <taxon>Phreatobacter</taxon>
    </lineage>
</organism>
<name>A0A4D7QKT2_9HYPH</name>